<dbReference type="InterPro" id="IPR014748">
    <property type="entry name" value="Enoyl-CoA_hydra_C"/>
</dbReference>
<dbReference type="STRING" id="1121400.SAMN02746065_13225"/>
<dbReference type="EMBL" id="FWXY01000032">
    <property type="protein sequence ID" value="SMD09581.1"/>
    <property type="molecule type" value="Genomic_DNA"/>
</dbReference>
<proteinExistence type="inferred from homology"/>
<sequence>MDYQEILFSQDASVGYLTLNNPSKINALSKQMIKEISHLLNRISTDESIKVLVIKATGSNFCAGHYLAEMVDAGVKEYRTIFDQCTRMMMMLHELPQPVIAQVRGIATAAGCQLAAWCDLVVAAEDARFSTPGVKIGLFCTTPMAAITRSIGRKAAMEMLLTGREFPAAEAKELGLVNRVVPLDSLDAETTELANDIAKASGFALSVGKQGFYAQADMTDAQAFHYAKNTIVMNNCSEDAQDGISAFLNKSTTTWKNR</sequence>
<evidence type="ECO:0000256" key="3">
    <source>
        <dbReference type="ARBA" id="ARBA00022946"/>
    </source>
</evidence>
<evidence type="ECO:0000256" key="4">
    <source>
        <dbReference type="ARBA" id="ARBA00023098"/>
    </source>
</evidence>
<evidence type="ECO:0000256" key="6">
    <source>
        <dbReference type="ARBA" id="ARBA00040545"/>
    </source>
</evidence>
<accession>A0A1W2EIQ8</accession>
<keyword evidence="3" id="KW-0809">Transit peptide</keyword>
<comment type="function">
    <text evidence="5">May play a role in fatty acid biosynthesis and insulin sensitivity.</text>
</comment>
<evidence type="ECO:0000313" key="8">
    <source>
        <dbReference type="Proteomes" id="UP000192418"/>
    </source>
</evidence>
<dbReference type="AlphaFoldDB" id="A0A1W2EIQ8"/>
<dbReference type="InterPro" id="IPR001753">
    <property type="entry name" value="Enoyl-CoA_hydra/iso"/>
</dbReference>
<comment type="similarity">
    <text evidence="1">Belongs to the enoyl-CoA hydratase/isomerase family.</text>
</comment>
<evidence type="ECO:0000313" key="7">
    <source>
        <dbReference type="EMBL" id="SMD09581.1"/>
    </source>
</evidence>
<dbReference type="Pfam" id="PF00378">
    <property type="entry name" value="ECH_1"/>
    <property type="match status" value="1"/>
</dbReference>
<dbReference type="GO" id="GO:0016836">
    <property type="term" value="F:hydro-lyase activity"/>
    <property type="evidence" value="ECO:0007669"/>
    <property type="project" value="TreeGrafter"/>
</dbReference>
<keyword evidence="4" id="KW-0443">Lipid metabolism</keyword>
<dbReference type="OrthoDB" id="5365311at2"/>
<keyword evidence="2" id="KW-0276">Fatty acid metabolism</keyword>
<dbReference type="CDD" id="cd06558">
    <property type="entry name" value="crotonase-like"/>
    <property type="match status" value="1"/>
</dbReference>
<dbReference type="GO" id="GO:0006631">
    <property type="term" value="P:fatty acid metabolic process"/>
    <property type="evidence" value="ECO:0007669"/>
    <property type="project" value="UniProtKB-KW"/>
</dbReference>
<dbReference type="Gene3D" id="1.10.12.10">
    <property type="entry name" value="Lyase 2-enoyl-coa Hydratase, Chain A, domain 2"/>
    <property type="match status" value="1"/>
</dbReference>
<organism evidence="7 8">
    <name type="scientific">Desulfocicer vacuolatum DSM 3385</name>
    <dbReference type="NCBI Taxonomy" id="1121400"/>
    <lineage>
        <taxon>Bacteria</taxon>
        <taxon>Pseudomonadati</taxon>
        <taxon>Thermodesulfobacteriota</taxon>
        <taxon>Desulfobacteria</taxon>
        <taxon>Desulfobacterales</taxon>
        <taxon>Desulfobacteraceae</taxon>
        <taxon>Desulfocicer</taxon>
    </lineage>
</organism>
<name>A0A1W2EIQ8_9BACT</name>
<dbReference type="Gene3D" id="3.90.226.10">
    <property type="entry name" value="2-enoyl-CoA Hydratase, Chain A, domain 1"/>
    <property type="match status" value="1"/>
</dbReference>
<dbReference type="PANTHER" id="PTHR43602:SF1">
    <property type="entry name" value="ENOYL-COA HYDRATASE DOMAIN-CONTAINING PROTEIN 3, MITOCHONDRIAL"/>
    <property type="match status" value="1"/>
</dbReference>
<gene>
    <name evidence="7" type="ORF">SAMN02746065_13225</name>
</gene>
<dbReference type="RefSeq" id="WP_084071573.1">
    <property type="nucleotide sequence ID" value="NZ_FWXY01000032.1"/>
</dbReference>
<reference evidence="7 8" key="1">
    <citation type="submission" date="2017-04" db="EMBL/GenBank/DDBJ databases">
        <authorList>
            <person name="Afonso C.L."/>
            <person name="Miller P.J."/>
            <person name="Scott M.A."/>
            <person name="Spackman E."/>
            <person name="Goraichik I."/>
            <person name="Dimitrov K.M."/>
            <person name="Suarez D.L."/>
            <person name="Swayne D.E."/>
        </authorList>
    </citation>
    <scope>NUCLEOTIDE SEQUENCE [LARGE SCALE GENOMIC DNA]</scope>
    <source>
        <strain evidence="7 8">DSM 3385</strain>
    </source>
</reference>
<dbReference type="PANTHER" id="PTHR43602">
    <property type="match status" value="1"/>
</dbReference>
<evidence type="ECO:0000256" key="2">
    <source>
        <dbReference type="ARBA" id="ARBA00022832"/>
    </source>
</evidence>
<keyword evidence="8" id="KW-1185">Reference proteome</keyword>
<dbReference type="InterPro" id="IPR029045">
    <property type="entry name" value="ClpP/crotonase-like_dom_sf"/>
</dbReference>
<dbReference type="InterPro" id="IPR052377">
    <property type="entry name" value="Mitochondrial_ECH-domain"/>
</dbReference>
<dbReference type="SUPFAM" id="SSF52096">
    <property type="entry name" value="ClpP/crotonase"/>
    <property type="match status" value="1"/>
</dbReference>
<protein>
    <recommendedName>
        <fullName evidence="6">Enoyl-CoA hydratase domain-containing protein 3, mitochondrial</fullName>
    </recommendedName>
</protein>
<evidence type="ECO:0000256" key="1">
    <source>
        <dbReference type="ARBA" id="ARBA00005254"/>
    </source>
</evidence>
<dbReference type="Proteomes" id="UP000192418">
    <property type="component" value="Unassembled WGS sequence"/>
</dbReference>
<evidence type="ECO:0000256" key="5">
    <source>
        <dbReference type="ARBA" id="ARBA00037410"/>
    </source>
</evidence>
<dbReference type="NCBIfam" id="NF006008">
    <property type="entry name" value="PRK08139.1"/>
    <property type="match status" value="1"/>
</dbReference>